<reference evidence="3 4" key="1">
    <citation type="submission" date="2021-01" db="EMBL/GenBank/DDBJ databases">
        <title>Whole genome shotgun sequence of Plantactinospora endophytica NBRC 110450.</title>
        <authorList>
            <person name="Komaki H."/>
            <person name="Tamura T."/>
        </authorList>
    </citation>
    <scope>NUCLEOTIDE SEQUENCE [LARGE SCALE GENOMIC DNA]</scope>
    <source>
        <strain evidence="3 4">NBRC 110450</strain>
    </source>
</reference>
<feature type="compositionally biased region" description="Basic and acidic residues" evidence="1">
    <location>
        <begin position="576"/>
        <end position="586"/>
    </location>
</feature>
<keyword evidence="2" id="KW-1133">Transmembrane helix</keyword>
<feature type="region of interest" description="Disordered" evidence="1">
    <location>
        <begin position="620"/>
        <end position="670"/>
    </location>
</feature>
<evidence type="ECO:0000313" key="3">
    <source>
        <dbReference type="EMBL" id="GIG86355.1"/>
    </source>
</evidence>
<feature type="compositionally biased region" description="Pro residues" evidence="1">
    <location>
        <begin position="592"/>
        <end position="601"/>
    </location>
</feature>
<evidence type="ECO:0000313" key="4">
    <source>
        <dbReference type="Proteomes" id="UP000646749"/>
    </source>
</evidence>
<proteinExistence type="predicted"/>
<keyword evidence="4" id="KW-1185">Reference proteome</keyword>
<dbReference type="Proteomes" id="UP000646749">
    <property type="component" value="Unassembled WGS sequence"/>
</dbReference>
<feature type="compositionally biased region" description="Basic and acidic residues" evidence="1">
    <location>
        <begin position="20"/>
        <end position="30"/>
    </location>
</feature>
<comment type="caution">
    <text evidence="3">The sequence shown here is derived from an EMBL/GenBank/DDBJ whole genome shotgun (WGS) entry which is preliminary data.</text>
</comment>
<feature type="transmembrane region" description="Helical" evidence="2">
    <location>
        <begin position="238"/>
        <end position="269"/>
    </location>
</feature>
<feature type="compositionally biased region" description="Basic and acidic residues" evidence="1">
    <location>
        <begin position="620"/>
        <end position="642"/>
    </location>
</feature>
<organism evidence="3 4">
    <name type="scientific">Plantactinospora endophytica</name>
    <dbReference type="NCBI Taxonomy" id="673535"/>
    <lineage>
        <taxon>Bacteria</taxon>
        <taxon>Bacillati</taxon>
        <taxon>Actinomycetota</taxon>
        <taxon>Actinomycetes</taxon>
        <taxon>Micromonosporales</taxon>
        <taxon>Micromonosporaceae</taxon>
        <taxon>Plantactinospora</taxon>
    </lineage>
</organism>
<sequence length="670" mass="71829">MAHGVVTGPTWPATDGSPEPDDHRPGRDREKPSRLGVLTFALVQAVLLFWWAARYPGLFSPDSLDHVRQAVIGPWNTHHPVSYTALVWLSVRLTGGIGALTLVQTTALAAGLAYAVTGLRRIGGPAWGWATAAVVVVALPPVGIFAVCVWKDVPYVICHVFLLGTVARLLARPRPSATGPGGSTAPAAAWSGVPLRPARGGRSPEPGGAPGAVVRHAAPAPWTALRLARGIRPVPRELLAVLLAELTLICLFRQNGFVVVAIVTVLLAVLLRGMAFRVLLAGVLAATAALLTNWALLPALGVRDSESIVAYEAFLADLAIGYAEQPAEFSAADLTLLAKVAPLAHWRTSADCHTVDSTVYHPDFDRTVAAAHHEELLSAWRRLVRRSPATVLAARICRGSIAWRPTPSGGLRANPTAWALPIYLEREPRFQRPEVLAVAYSRPLSERASQVADVLSSRVSQPEWLLWRGATWAYLGYLTIGLLAWRRRDRTLLALATLSLGNQLSVLAVNNAQAARYMAAPFVLGVLLLPLLASGGPGRPGPGGRDTGRTWWGRESATPGGQPPLRVTDLTVVAEPRGRGPADLADHTLAPTRPPDAPGRPDPAYQVEPGYQVERVYRVEPADEVEPAGRRGSDGWSDRNDQVDAADEPGFRAPPIGPAEWWTDPADRSR</sequence>
<keyword evidence="2" id="KW-0472">Membrane</keyword>
<accession>A0ABQ4DV70</accession>
<feature type="compositionally biased region" description="Gly residues" evidence="1">
    <location>
        <begin position="535"/>
        <end position="545"/>
    </location>
</feature>
<feature type="transmembrane region" description="Helical" evidence="2">
    <location>
        <begin position="126"/>
        <end position="147"/>
    </location>
</feature>
<evidence type="ECO:0000256" key="2">
    <source>
        <dbReference type="SAM" id="Phobius"/>
    </source>
</evidence>
<feature type="region of interest" description="Disordered" evidence="1">
    <location>
        <begin position="1"/>
        <end position="30"/>
    </location>
</feature>
<evidence type="ECO:0008006" key="5">
    <source>
        <dbReference type="Google" id="ProtNLM"/>
    </source>
</evidence>
<feature type="transmembrane region" description="Helical" evidence="2">
    <location>
        <begin position="93"/>
        <end position="114"/>
    </location>
</feature>
<gene>
    <name evidence="3" type="ORF">Pen02_12910</name>
</gene>
<feature type="transmembrane region" description="Helical" evidence="2">
    <location>
        <begin position="275"/>
        <end position="297"/>
    </location>
</feature>
<evidence type="ECO:0000256" key="1">
    <source>
        <dbReference type="SAM" id="MobiDB-lite"/>
    </source>
</evidence>
<feature type="transmembrane region" description="Helical" evidence="2">
    <location>
        <begin position="35"/>
        <end position="53"/>
    </location>
</feature>
<dbReference type="EMBL" id="BONW01000004">
    <property type="protein sequence ID" value="GIG86355.1"/>
    <property type="molecule type" value="Genomic_DNA"/>
</dbReference>
<protein>
    <recommendedName>
        <fullName evidence="5">Glycosyltransferase RgtA/B/C/D-like domain-containing protein</fullName>
    </recommendedName>
</protein>
<feature type="region of interest" description="Disordered" evidence="1">
    <location>
        <begin position="535"/>
        <end position="606"/>
    </location>
</feature>
<keyword evidence="2" id="KW-0812">Transmembrane</keyword>
<name>A0ABQ4DV70_9ACTN</name>
<dbReference type="RefSeq" id="WP_203864987.1">
    <property type="nucleotide sequence ID" value="NZ_BONW01000004.1"/>
</dbReference>